<dbReference type="SUPFAM" id="SSF52540">
    <property type="entry name" value="P-loop containing nucleoside triphosphate hydrolases"/>
    <property type="match status" value="1"/>
</dbReference>
<dbReference type="CDD" id="cd01898">
    <property type="entry name" value="Obg"/>
    <property type="match status" value="1"/>
</dbReference>
<dbReference type="InterPro" id="IPR031167">
    <property type="entry name" value="G_OBG"/>
</dbReference>
<dbReference type="Gene3D" id="2.70.210.12">
    <property type="entry name" value="GTP1/OBG domain"/>
    <property type="match status" value="1"/>
</dbReference>
<comment type="similarity">
    <text evidence="1">Belongs to the TRAFAC class OBG-HflX-like GTPase superfamily. OBG GTPase family.</text>
</comment>
<evidence type="ECO:0000259" key="4">
    <source>
        <dbReference type="PROSITE" id="PS51710"/>
    </source>
</evidence>
<dbReference type="Gene3D" id="3.40.50.300">
    <property type="entry name" value="P-loop containing nucleotide triphosphate hydrolases"/>
    <property type="match status" value="1"/>
</dbReference>
<dbReference type="AlphaFoldDB" id="A0A0R3TTT5"/>
<dbReference type="PANTHER" id="PTHR11702">
    <property type="entry name" value="DEVELOPMENTALLY REGULATED GTP-BINDING PROTEIN-RELATED"/>
    <property type="match status" value="1"/>
</dbReference>
<dbReference type="GO" id="GO:0005525">
    <property type="term" value="F:GTP binding"/>
    <property type="evidence" value="ECO:0007669"/>
    <property type="project" value="UniProtKB-KW"/>
</dbReference>
<evidence type="ECO:0000256" key="3">
    <source>
        <dbReference type="ARBA" id="ARBA00023134"/>
    </source>
</evidence>
<name>A0A0R3TTT5_RODNA</name>
<evidence type="ECO:0000259" key="5">
    <source>
        <dbReference type="PROSITE" id="PS51883"/>
    </source>
</evidence>
<evidence type="ECO:0000313" key="6">
    <source>
        <dbReference type="EMBL" id="VDO09625.1"/>
    </source>
</evidence>
<keyword evidence="3" id="KW-0342">GTP-binding</keyword>
<proteinExistence type="inferred from homology"/>
<organism evidence="8">
    <name type="scientific">Rodentolepis nana</name>
    <name type="common">Dwarf tapeworm</name>
    <name type="synonym">Hymenolepis nana</name>
    <dbReference type="NCBI Taxonomy" id="102285"/>
    <lineage>
        <taxon>Eukaryota</taxon>
        <taxon>Metazoa</taxon>
        <taxon>Spiralia</taxon>
        <taxon>Lophotrochozoa</taxon>
        <taxon>Platyhelminthes</taxon>
        <taxon>Cestoda</taxon>
        <taxon>Eucestoda</taxon>
        <taxon>Cyclophyllidea</taxon>
        <taxon>Hymenolepididae</taxon>
        <taxon>Rodentolepis</taxon>
    </lineage>
</organism>
<dbReference type="GO" id="GO:0042254">
    <property type="term" value="P:ribosome biogenesis"/>
    <property type="evidence" value="ECO:0007669"/>
    <property type="project" value="UniProtKB-UniRule"/>
</dbReference>
<dbReference type="PRINTS" id="PR00326">
    <property type="entry name" value="GTP1OBG"/>
</dbReference>
<dbReference type="PROSITE" id="PS51883">
    <property type="entry name" value="OBG"/>
    <property type="match status" value="1"/>
</dbReference>
<reference evidence="6 7" key="2">
    <citation type="submission" date="2018-11" db="EMBL/GenBank/DDBJ databases">
        <authorList>
            <consortium name="Pathogen Informatics"/>
        </authorList>
    </citation>
    <scope>NUCLEOTIDE SEQUENCE [LARGE SCALE GENOMIC DNA]</scope>
</reference>
<keyword evidence="7" id="KW-1185">Reference proteome</keyword>
<dbReference type="PROSITE" id="PS51710">
    <property type="entry name" value="G_OBG"/>
    <property type="match status" value="1"/>
</dbReference>
<feature type="domain" description="OBG-type G" evidence="4">
    <location>
        <begin position="356"/>
        <end position="564"/>
    </location>
</feature>
<dbReference type="WBParaSite" id="HNAJ_0001114101-mRNA-1">
    <property type="protein sequence ID" value="HNAJ_0001114101-mRNA-1"/>
    <property type="gene ID" value="HNAJ_0001114101"/>
</dbReference>
<gene>
    <name evidence="6" type="ORF">HNAJ_LOCUS11131</name>
</gene>
<dbReference type="GO" id="GO:0003924">
    <property type="term" value="F:GTPase activity"/>
    <property type="evidence" value="ECO:0007669"/>
    <property type="project" value="InterPro"/>
</dbReference>
<dbReference type="FunFam" id="2.70.210.12:FF:000001">
    <property type="entry name" value="GTPase Obg"/>
    <property type="match status" value="1"/>
</dbReference>
<dbReference type="GO" id="GO:0005739">
    <property type="term" value="C:mitochondrion"/>
    <property type="evidence" value="ECO:0007669"/>
    <property type="project" value="TreeGrafter"/>
</dbReference>
<evidence type="ECO:0000256" key="1">
    <source>
        <dbReference type="ARBA" id="ARBA00007699"/>
    </source>
</evidence>
<evidence type="ECO:0000313" key="8">
    <source>
        <dbReference type="WBParaSite" id="HNAJ_0001114101-mRNA-1"/>
    </source>
</evidence>
<protein>
    <submittedName>
        <fullName evidence="8">GTP-binding protein 5</fullName>
    </submittedName>
</protein>
<dbReference type="InterPro" id="IPR045325">
    <property type="entry name" value="TMEM70/TMEM186/TMEM223"/>
</dbReference>
<keyword evidence="2" id="KW-0547">Nucleotide-binding</keyword>
<dbReference type="InterPro" id="IPR006169">
    <property type="entry name" value="GTP1_OBG_dom"/>
</dbReference>
<dbReference type="Pfam" id="PF06979">
    <property type="entry name" value="TMEM70"/>
    <property type="match status" value="1"/>
</dbReference>
<evidence type="ECO:0000313" key="7">
    <source>
        <dbReference type="Proteomes" id="UP000278807"/>
    </source>
</evidence>
<feature type="domain" description="Obg" evidence="5">
    <location>
        <begin position="180"/>
        <end position="355"/>
    </location>
</feature>
<dbReference type="PANTHER" id="PTHR11702:SF31">
    <property type="entry name" value="MITOCHONDRIAL RIBOSOME-ASSOCIATED GTPASE 2"/>
    <property type="match status" value="1"/>
</dbReference>
<accession>A0A0R3TTT5</accession>
<reference evidence="8" key="1">
    <citation type="submission" date="2017-02" db="UniProtKB">
        <authorList>
            <consortium name="WormBaseParasite"/>
        </authorList>
    </citation>
    <scope>IDENTIFICATION</scope>
</reference>
<dbReference type="Pfam" id="PF01926">
    <property type="entry name" value="MMR_HSR1"/>
    <property type="match status" value="1"/>
</dbReference>
<dbReference type="STRING" id="102285.A0A0R3TTT5"/>
<dbReference type="SUPFAM" id="SSF82051">
    <property type="entry name" value="Obg GTP-binding protein N-terminal domain"/>
    <property type="match status" value="1"/>
</dbReference>
<dbReference type="Proteomes" id="UP000278807">
    <property type="component" value="Unassembled WGS sequence"/>
</dbReference>
<dbReference type="InterPro" id="IPR045086">
    <property type="entry name" value="OBG_GTPase"/>
</dbReference>
<dbReference type="OrthoDB" id="347018at2759"/>
<dbReference type="InterPro" id="IPR006073">
    <property type="entry name" value="GTP-bd"/>
</dbReference>
<dbReference type="InterPro" id="IPR027417">
    <property type="entry name" value="P-loop_NTPase"/>
</dbReference>
<dbReference type="InterPro" id="IPR036726">
    <property type="entry name" value="GTP1_OBG_dom_sf"/>
</dbReference>
<dbReference type="EMBL" id="UZAE01013392">
    <property type="protein sequence ID" value="VDO09625.1"/>
    <property type="molecule type" value="Genomic_DNA"/>
</dbReference>
<sequence length="564" mass="60645">MRLLQPICFMSSRVRLSCSVPSSLSSNVQVYTNPISKLVVGAKIFSLSSSGVTLAAQPFVMSKFASFATFAPFFVSSLAFALLTPALLHVLTRSCVFSITYDKNKSKFTAYTKSIFLRSKSIEFDESDVSYSVASLSFANMTVRSMVRSPLVLNLSRAYKMVGFRVQLKNKARASGHTLKPFVDSKYVVVHAGQGGDGCIAFDRLFCNPNGGPSGGDGGNGGHIIFEADPSIHDLSHISSILKAPDGCKGSGSNRHGASGKHLIVAVPLQTQIFSVSPKAEEEENMSLLKVLSTPSETMIAARGGAGGRGNAFFACANQPRHSNSHWRAREATLRLAERGSVGQTRRLLLRLMSFADIGLVGFPNAGKSSLLRRLTRARPRVAPYPFTTLQPHVGTLEIPPQNGKETLKLTIADLPGIIEGAATHNAGLGACFLSFIERCRAIVYLIDASTVLNAEGSEAHFVSSSDATSKFSQQLGTLLRELQLFNPHLLDSSRLSLVIGTKIDLVVPPSGGSDSLSKISQCLIEAARRVRLMSPQILLISSLRGDGVDELVEVLSNKLSKRE</sequence>
<evidence type="ECO:0000256" key="2">
    <source>
        <dbReference type="ARBA" id="ARBA00022741"/>
    </source>
</evidence>
<dbReference type="Pfam" id="PF01018">
    <property type="entry name" value="GTP1_OBG"/>
    <property type="match status" value="1"/>
</dbReference>